<organism evidence="2 3">
    <name type="scientific">Caenorhabditis japonica</name>
    <dbReference type="NCBI Taxonomy" id="281687"/>
    <lineage>
        <taxon>Eukaryota</taxon>
        <taxon>Metazoa</taxon>
        <taxon>Ecdysozoa</taxon>
        <taxon>Nematoda</taxon>
        <taxon>Chromadorea</taxon>
        <taxon>Rhabditida</taxon>
        <taxon>Rhabditina</taxon>
        <taxon>Rhabditomorpha</taxon>
        <taxon>Rhabditoidea</taxon>
        <taxon>Rhabditidae</taxon>
        <taxon>Peloderinae</taxon>
        <taxon>Caenorhabditis</taxon>
    </lineage>
</organism>
<evidence type="ECO:0000313" key="3">
    <source>
        <dbReference type="Proteomes" id="UP000005237"/>
    </source>
</evidence>
<name>A0A8R1DJJ2_CAEJA</name>
<dbReference type="EnsemblMetazoa" id="CJA04591.1">
    <property type="protein sequence ID" value="CJA04591.1"/>
    <property type="gene ID" value="WBGene00123794"/>
</dbReference>
<keyword evidence="3" id="KW-1185">Reference proteome</keyword>
<reference evidence="2" key="2">
    <citation type="submission" date="2022-06" db="UniProtKB">
        <authorList>
            <consortium name="EnsemblMetazoa"/>
        </authorList>
    </citation>
    <scope>IDENTIFICATION</scope>
    <source>
        <strain evidence="2">DF5081</strain>
    </source>
</reference>
<feature type="chain" id="PRO_5035747677" evidence="1">
    <location>
        <begin position="25"/>
        <end position="92"/>
    </location>
</feature>
<evidence type="ECO:0000256" key="1">
    <source>
        <dbReference type="SAM" id="SignalP"/>
    </source>
</evidence>
<dbReference type="Proteomes" id="UP000005237">
    <property type="component" value="Unassembled WGS sequence"/>
</dbReference>
<dbReference type="AlphaFoldDB" id="A0A8R1DJJ2"/>
<accession>A0A8R1DJJ2</accession>
<evidence type="ECO:0000313" key="2">
    <source>
        <dbReference type="EnsemblMetazoa" id="CJA04591.1"/>
    </source>
</evidence>
<reference evidence="3" key="1">
    <citation type="submission" date="2010-08" db="EMBL/GenBank/DDBJ databases">
        <authorList>
            <consortium name="Caenorhabditis japonica Sequencing Consortium"/>
            <person name="Wilson R.K."/>
        </authorList>
    </citation>
    <scope>NUCLEOTIDE SEQUENCE [LARGE SCALE GENOMIC DNA]</scope>
    <source>
        <strain evidence="3">DF5081</strain>
    </source>
</reference>
<feature type="signal peptide" evidence="1">
    <location>
        <begin position="1"/>
        <end position="24"/>
    </location>
</feature>
<dbReference type="GO" id="GO:0061096">
    <property type="term" value="P:negative regulation of turning behavior involved in mating"/>
    <property type="evidence" value="ECO:0007669"/>
    <property type="project" value="EnsemblMetazoa"/>
</dbReference>
<proteinExistence type="predicted"/>
<keyword evidence="1" id="KW-0732">Signal</keyword>
<protein>
    <submittedName>
        <fullName evidence="2">Uncharacterized protein</fullName>
    </submittedName>
</protein>
<sequence length="92" mass="10429">MMGYSCRAVIALLMLSVLIAVCVAVPNGYGSEDVVNEYPMLYDDVDPFDLQIEGTEEPLQKRAVMRMGKRAMMRFGKRAMMRFGKRSVFRLG</sequence>